<keyword evidence="8 11" id="KW-0496">Mitochondrion</keyword>
<proteinExistence type="inferred from homology"/>
<keyword evidence="7 9" id="KW-0472">Membrane</keyword>
<evidence type="ECO:0000256" key="3">
    <source>
        <dbReference type="ARBA" id="ARBA00015944"/>
    </source>
</evidence>
<dbReference type="InterPro" id="IPR000298">
    <property type="entry name" value="Cyt_c_oxidase-like_su3"/>
</dbReference>
<dbReference type="PROSITE" id="PS50253">
    <property type="entry name" value="COX3"/>
    <property type="match status" value="1"/>
</dbReference>
<dbReference type="PANTHER" id="PTHR11403:SF7">
    <property type="entry name" value="CYTOCHROME C OXIDASE SUBUNIT 3"/>
    <property type="match status" value="1"/>
</dbReference>
<evidence type="ECO:0000256" key="9">
    <source>
        <dbReference type="SAM" id="Phobius"/>
    </source>
</evidence>
<name>A0A221KPX4_9CNID</name>
<accession>A0A221KPX4</accession>
<dbReference type="AlphaFoldDB" id="A0A221KPX4"/>
<dbReference type="Gene3D" id="1.10.287.70">
    <property type="match status" value="1"/>
</dbReference>
<comment type="function">
    <text evidence="8">Component of the cytochrome c oxidase, the last enzyme in the mitochondrial electron transport chain which drives oxidative phosphorylation. The respiratory chain contains 3 multisubunit complexes succinate dehydrogenase (complex II, CII), ubiquinol-cytochrome c oxidoreductase (cytochrome b-c1 complex, complex III, CIII) and cytochrome c oxidase (complex IV, CIV), that cooperate to transfer electrons derived from NADH and succinate to molecular oxygen, creating an electrochemical gradient over the inner membrane that drives transmembrane transport and the ATP synthase. Cytochrome c oxidase is the component of the respiratory chain that catalyzes the reduction of oxygen to water. Electrons originating from reduced cytochrome c in the intermembrane space (IMS) are transferred via the dinuclear copper A center (CU(A)) of subunit 2 and heme A of subunit 1 to the active site in subunit 1, a binuclear center (BNC) formed by heme A3 and copper B (CU(B)). The BNC reduces molecular oxygen to 2 water molecules using 4 electrons from cytochrome c in the IMS and 4 protons from the mitochondrial matrix.</text>
</comment>
<evidence type="ECO:0000256" key="2">
    <source>
        <dbReference type="ARBA" id="ARBA00010581"/>
    </source>
</evidence>
<sequence>MKSTVYHPYHLVNPGPWGYRGSCEALFVTIGSVIYFHYSQPWVMYMGLITIVFTMVVWWRDVIREATFQGHHTLMVKQGLKYGMLLFIASEVLFFFSFFWAFFHSSLAPTIELGAVWPPQGIDPLNPFSVPLLNTAVLLSSGATVTWAHHAIISGRRGEAIRGLTATVVLGLIFTGLQAMEYYEAPFAISDSVYGSTFFVATGFHGLHVIIGTTFLAVCLARLVSHQFTRHHHFGFEASSWYWHFVDVVWLFLYICIYWWGS</sequence>
<evidence type="ECO:0000256" key="4">
    <source>
        <dbReference type="ARBA" id="ARBA00022692"/>
    </source>
</evidence>
<dbReference type="Pfam" id="PF00510">
    <property type="entry name" value="COX3"/>
    <property type="match status" value="1"/>
</dbReference>
<feature type="transmembrane region" description="Helical" evidence="9">
    <location>
        <begin position="198"/>
        <end position="220"/>
    </location>
</feature>
<protein>
    <recommendedName>
        <fullName evidence="3 8">Cytochrome c oxidase subunit 3</fullName>
    </recommendedName>
</protein>
<evidence type="ECO:0000256" key="1">
    <source>
        <dbReference type="ARBA" id="ARBA00004141"/>
    </source>
</evidence>
<dbReference type="PANTHER" id="PTHR11403">
    <property type="entry name" value="CYTOCHROME C OXIDASE SUBUNIT III"/>
    <property type="match status" value="1"/>
</dbReference>
<dbReference type="GO" id="GO:0016020">
    <property type="term" value="C:membrane"/>
    <property type="evidence" value="ECO:0007669"/>
    <property type="project" value="UniProtKB-SubCell"/>
</dbReference>
<evidence type="ECO:0000256" key="5">
    <source>
        <dbReference type="ARBA" id="ARBA00022967"/>
    </source>
</evidence>
<evidence type="ECO:0000256" key="8">
    <source>
        <dbReference type="RuleBase" id="RU003375"/>
    </source>
</evidence>
<keyword evidence="4 8" id="KW-0812">Transmembrane</keyword>
<dbReference type="InterPro" id="IPR033945">
    <property type="entry name" value="Cyt_c_oxase_su3_dom"/>
</dbReference>
<evidence type="ECO:0000259" key="10">
    <source>
        <dbReference type="PROSITE" id="PS50253"/>
    </source>
</evidence>
<feature type="transmembrane region" description="Helical" evidence="9">
    <location>
        <begin position="80"/>
        <end position="103"/>
    </location>
</feature>
<feature type="transmembrane region" description="Helical" evidence="9">
    <location>
        <begin position="128"/>
        <end position="148"/>
    </location>
</feature>
<organism evidence="11">
    <name type="scientific">Zoanthus sansibaricus</name>
    <dbReference type="NCBI Taxonomy" id="329728"/>
    <lineage>
        <taxon>Eukaryota</taxon>
        <taxon>Metazoa</taxon>
        <taxon>Cnidaria</taxon>
        <taxon>Anthozoa</taxon>
        <taxon>Hexacorallia</taxon>
        <taxon>Zoantharia</taxon>
        <taxon>Zoanthidae</taxon>
        <taxon>Zoanthus</taxon>
    </lineage>
</organism>
<feature type="transmembrane region" description="Helical" evidence="9">
    <location>
        <begin position="42"/>
        <end position="59"/>
    </location>
</feature>
<dbReference type="GO" id="GO:0004129">
    <property type="term" value="F:cytochrome-c oxidase activity"/>
    <property type="evidence" value="ECO:0007669"/>
    <property type="project" value="InterPro"/>
</dbReference>
<dbReference type="SUPFAM" id="SSF81452">
    <property type="entry name" value="Cytochrome c oxidase subunit III-like"/>
    <property type="match status" value="1"/>
</dbReference>
<evidence type="ECO:0000256" key="6">
    <source>
        <dbReference type="ARBA" id="ARBA00022989"/>
    </source>
</evidence>
<comment type="similarity">
    <text evidence="2 8">Belongs to the cytochrome c oxidase subunit 3 family.</text>
</comment>
<dbReference type="CDD" id="cd01665">
    <property type="entry name" value="Cyt_c_Oxidase_III"/>
    <property type="match status" value="1"/>
</dbReference>
<feature type="transmembrane region" description="Helical" evidence="9">
    <location>
        <begin position="160"/>
        <end position="178"/>
    </location>
</feature>
<keyword evidence="6 9" id="KW-1133">Transmembrane helix</keyword>
<keyword evidence="5" id="KW-1278">Translocase</keyword>
<geneLocation type="mitochondrion" evidence="11"/>
<dbReference type="Gene3D" id="1.20.120.80">
    <property type="entry name" value="Cytochrome c oxidase, subunit III, four-helix bundle"/>
    <property type="match status" value="1"/>
</dbReference>
<dbReference type="GO" id="GO:0005739">
    <property type="term" value="C:mitochondrion"/>
    <property type="evidence" value="ECO:0007669"/>
    <property type="project" value="TreeGrafter"/>
</dbReference>
<dbReference type="EMBL" id="KY888672">
    <property type="protein sequence ID" value="ASM81638.1"/>
    <property type="molecule type" value="Genomic_DNA"/>
</dbReference>
<evidence type="ECO:0000313" key="11">
    <source>
        <dbReference type="EMBL" id="ASM81638.1"/>
    </source>
</evidence>
<dbReference type="GO" id="GO:0006123">
    <property type="term" value="P:mitochondrial electron transport, cytochrome c to oxygen"/>
    <property type="evidence" value="ECO:0007669"/>
    <property type="project" value="TreeGrafter"/>
</dbReference>
<dbReference type="InterPro" id="IPR024791">
    <property type="entry name" value="Cyt_c/ubiquinol_Oxase_su3"/>
</dbReference>
<gene>
    <name evidence="11" type="primary">COIII</name>
</gene>
<comment type="subcellular location">
    <subcellularLocation>
        <location evidence="1">Membrane</location>
        <topology evidence="1">Multi-pass membrane protein</topology>
    </subcellularLocation>
</comment>
<dbReference type="InterPro" id="IPR035973">
    <property type="entry name" value="Cyt_c_oxidase_su3-like_sf"/>
</dbReference>
<dbReference type="FunFam" id="1.20.120.80:FF:000002">
    <property type="entry name" value="Cytochrome c oxidase subunit 3"/>
    <property type="match status" value="1"/>
</dbReference>
<dbReference type="InterPro" id="IPR013833">
    <property type="entry name" value="Cyt_c_oxidase_su3_a-hlx"/>
</dbReference>
<feature type="transmembrane region" description="Helical" evidence="9">
    <location>
        <begin position="241"/>
        <end position="261"/>
    </location>
</feature>
<reference evidence="11" key="1">
    <citation type="journal article" date="2017" name="Gene">
        <title>Zoantharian mitochondrial genomes contain unique complex group 1 introns and highly conserved intergenic regions.</title>
        <authorList>
            <person name="Chi S.I."/>
            <person name="Johansen S.D."/>
        </authorList>
    </citation>
    <scope>NUCLEOTIDE SEQUENCE</scope>
</reference>
<evidence type="ECO:0000256" key="7">
    <source>
        <dbReference type="ARBA" id="ARBA00023136"/>
    </source>
</evidence>
<feature type="domain" description="Heme-copper oxidase subunit III family profile" evidence="10">
    <location>
        <begin position="5"/>
        <end position="262"/>
    </location>
</feature>